<sequence>MKARLAPVLALALGAGPVLPAAAQDRPVFKPKRDVSVTYRATGGQAAGQELRMSWLVAEQKLRVDMPGGMGWSLVDETAQKMFMVMEAQRMVMEMPLHGPQGQIIPTSPPASARFTRLGTATVAGVRCTNWRYEDGGNRGEGCITDDGVMLRSQGSYQGHAGGVEATQVTYAAQDPARFRLPQGYQAMQMPGQMPGGMGAPPTSRPAR</sequence>
<evidence type="ECO:0000256" key="1">
    <source>
        <dbReference type="SAM" id="SignalP"/>
    </source>
</evidence>
<name>A0ABT1D1G7_9PROT</name>
<dbReference type="RefSeq" id="WP_252952360.1">
    <property type="nucleotide sequence ID" value="NZ_JAFIRR010000033.1"/>
</dbReference>
<reference evidence="3 4" key="1">
    <citation type="submission" date="2021-12" db="EMBL/GenBank/DDBJ databases">
        <title>Siccirubricoccus leaddurans sp. nov., a high concentration Zn2+ tolerance bacterium.</title>
        <authorList>
            <person name="Cao Y."/>
        </authorList>
    </citation>
    <scope>NUCLEOTIDE SEQUENCE [LARGE SCALE GENOMIC DNA]</scope>
    <source>
        <strain evidence="3 4">KC 17139</strain>
    </source>
</reference>
<dbReference type="EMBL" id="JAFIRR010000033">
    <property type="protein sequence ID" value="MCO6415761.1"/>
    <property type="molecule type" value="Genomic_DNA"/>
</dbReference>
<protein>
    <submittedName>
        <fullName evidence="3">DUF4412 domain-containing protein</fullName>
    </submittedName>
</protein>
<organism evidence="3 4">
    <name type="scientific">Siccirubricoccus soli</name>
    <dbReference type="NCBI Taxonomy" id="2899147"/>
    <lineage>
        <taxon>Bacteria</taxon>
        <taxon>Pseudomonadati</taxon>
        <taxon>Pseudomonadota</taxon>
        <taxon>Alphaproteobacteria</taxon>
        <taxon>Acetobacterales</taxon>
        <taxon>Roseomonadaceae</taxon>
        <taxon>Siccirubricoccus</taxon>
    </lineage>
</organism>
<accession>A0ABT1D1G7</accession>
<dbReference type="InterPro" id="IPR025524">
    <property type="entry name" value="DUF4412"/>
</dbReference>
<keyword evidence="1" id="KW-0732">Signal</keyword>
<feature type="chain" id="PRO_5046074120" evidence="1">
    <location>
        <begin position="24"/>
        <end position="208"/>
    </location>
</feature>
<feature type="signal peptide" evidence="1">
    <location>
        <begin position="1"/>
        <end position="23"/>
    </location>
</feature>
<evidence type="ECO:0000313" key="4">
    <source>
        <dbReference type="Proteomes" id="UP001523392"/>
    </source>
</evidence>
<proteinExistence type="predicted"/>
<dbReference type="Pfam" id="PF14371">
    <property type="entry name" value="DUF4412"/>
    <property type="match status" value="1"/>
</dbReference>
<keyword evidence="4" id="KW-1185">Reference proteome</keyword>
<feature type="domain" description="DUF4412" evidence="2">
    <location>
        <begin position="50"/>
        <end position="147"/>
    </location>
</feature>
<evidence type="ECO:0000259" key="2">
    <source>
        <dbReference type="Pfam" id="PF14371"/>
    </source>
</evidence>
<dbReference type="Proteomes" id="UP001523392">
    <property type="component" value="Unassembled WGS sequence"/>
</dbReference>
<comment type="caution">
    <text evidence="3">The sequence shown here is derived from an EMBL/GenBank/DDBJ whole genome shotgun (WGS) entry which is preliminary data.</text>
</comment>
<evidence type="ECO:0000313" key="3">
    <source>
        <dbReference type="EMBL" id="MCO6415761.1"/>
    </source>
</evidence>
<gene>
    <name evidence="3" type="ORF">JYK14_06150</name>
</gene>